<evidence type="ECO:0000313" key="2">
    <source>
        <dbReference type="Proteomes" id="UP001315278"/>
    </source>
</evidence>
<evidence type="ECO:0000313" key="1">
    <source>
        <dbReference type="EMBL" id="MBR0793941.1"/>
    </source>
</evidence>
<reference evidence="2" key="1">
    <citation type="journal article" date="2021" name="ISME J.">
        <title>Evolutionary origin and ecological implication of a unique nif island in free-living Bradyrhizobium lineages.</title>
        <authorList>
            <person name="Tao J."/>
        </authorList>
    </citation>
    <scope>NUCLEOTIDE SEQUENCE [LARGE SCALE GENOMIC DNA]</scope>
    <source>
        <strain evidence="2">SZCCT0434</strain>
    </source>
</reference>
<name>A0ABS5FAY4_9BRAD</name>
<keyword evidence="2" id="KW-1185">Reference proteome</keyword>
<dbReference type="EMBL" id="JAFCJH010000001">
    <property type="protein sequence ID" value="MBR0793941.1"/>
    <property type="molecule type" value="Genomic_DNA"/>
</dbReference>
<sequence>MSKARLHVILCTDDDEPDVMRRSSGFRPSVIDGGKGATDAVVDDAPWSDLLELFNLGLLVSQVSYFTLLEASLAALEPEARVRADRVEETRR</sequence>
<evidence type="ECO:0008006" key="3">
    <source>
        <dbReference type="Google" id="ProtNLM"/>
    </source>
</evidence>
<comment type="caution">
    <text evidence="1">The sequence shown here is derived from an EMBL/GenBank/DDBJ whole genome shotgun (WGS) entry which is preliminary data.</text>
</comment>
<protein>
    <recommendedName>
        <fullName evidence="3">SIS domain-containing protein</fullName>
    </recommendedName>
</protein>
<proteinExistence type="predicted"/>
<accession>A0ABS5FAY4</accession>
<dbReference type="Proteomes" id="UP001315278">
    <property type="component" value="Unassembled WGS sequence"/>
</dbReference>
<dbReference type="RefSeq" id="WP_212392799.1">
    <property type="nucleotide sequence ID" value="NZ_JAFCJH010000001.1"/>
</dbReference>
<organism evidence="1 2">
    <name type="scientific">Bradyrhizobium jicamae</name>
    <dbReference type="NCBI Taxonomy" id="280332"/>
    <lineage>
        <taxon>Bacteria</taxon>
        <taxon>Pseudomonadati</taxon>
        <taxon>Pseudomonadota</taxon>
        <taxon>Alphaproteobacteria</taxon>
        <taxon>Hyphomicrobiales</taxon>
        <taxon>Nitrobacteraceae</taxon>
        <taxon>Bradyrhizobium</taxon>
    </lineage>
</organism>
<gene>
    <name evidence="1" type="ORF">JQ615_00910</name>
</gene>